<proteinExistence type="predicted"/>
<keyword evidence="2" id="KW-1185">Reference proteome</keyword>
<organism evidence="1 2">
    <name type="scientific">Diphasiastrum complanatum</name>
    <name type="common">Issler's clubmoss</name>
    <name type="synonym">Lycopodium complanatum</name>
    <dbReference type="NCBI Taxonomy" id="34168"/>
    <lineage>
        <taxon>Eukaryota</taxon>
        <taxon>Viridiplantae</taxon>
        <taxon>Streptophyta</taxon>
        <taxon>Embryophyta</taxon>
        <taxon>Tracheophyta</taxon>
        <taxon>Lycopodiopsida</taxon>
        <taxon>Lycopodiales</taxon>
        <taxon>Lycopodiaceae</taxon>
        <taxon>Lycopodioideae</taxon>
        <taxon>Diphasiastrum</taxon>
    </lineage>
</organism>
<gene>
    <name evidence="1" type="ORF">O6H91_08G046600</name>
</gene>
<evidence type="ECO:0000313" key="1">
    <source>
        <dbReference type="EMBL" id="KAJ7546607.1"/>
    </source>
</evidence>
<dbReference type="EMBL" id="CM055099">
    <property type="protein sequence ID" value="KAJ7546607.1"/>
    <property type="molecule type" value="Genomic_DNA"/>
</dbReference>
<evidence type="ECO:0000313" key="2">
    <source>
        <dbReference type="Proteomes" id="UP001162992"/>
    </source>
</evidence>
<protein>
    <submittedName>
        <fullName evidence="1">Uncharacterized protein</fullName>
    </submittedName>
</protein>
<name>A0ACC2CX66_DIPCM</name>
<sequence>MPMDTRTFEDAVTALNGIIRGKTGPAGPDKRETWKAQHELMFRHLQLLELEEPVSRLSIIHVAGTKGKGSTCAFTESILRTSGLQTGLFTSPHLENIRERFRFNGVPVSEEIFCQHFWWCWDRLQACAKKGVPMPRFFRFLTLMALRMFSAENVDVVILEVGLGGRYDATNVVKAPAVCGITSLGFDHTDVLGHTLSEIASAKAGILKAGVPAFSAPQPIEAMETLQKEAEMLKTQLEVAPPLETYNRGNLRLGLEGDHQRINAALAIALCRCWSQRSGLKQHWSLEEKELSKGILPETYMRGLADAQWPGRAQIVYDKLPGGEKEMISRTLFTNGSKPQNVGRLTFYLDGAHTPESTEACAKWFCLAVKREQSHETVNARSFLPDQSFSKVSQIRITGYSYNLRQLSEHGRKWTSPTRVLLFNCMPKRHPQCLIPPILSTCSQKGCPIQFAIFVPPYSSCTCITSHSTSDVAATAAQTDVSWQHFLQESWEAMYQQELRDHKAAETARELLLGLRDDLECMNGFQYQSTRIGSSSAVIHSLPIALNWLRHRAIRDPWLNLQVLVTGSLYLVGDLLKLLKH</sequence>
<comment type="caution">
    <text evidence="1">The sequence shown here is derived from an EMBL/GenBank/DDBJ whole genome shotgun (WGS) entry which is preliminary data.</text>
</comment>
<reference evidence="2" key="1">
    <citation type="journal article" date="2024" name="Proc. Natl. Acad. Sci. U.S.A.">
        <title>Extraordinary preservation of gene collinearity over three hundred million years revealed in homosporous lycophytes.</title>
        <authorList>
            <person name="Li C."/>
            <person name="Wickell D."/>
            <person name="Kuo L.Y."/>
            <person name="Chen X."/>
            <person name="Nie B."/>
            <person name="Liao X."/>
            <person name="Peng D."/>
            <person name="Ji J."/>
            <person name="Jenkins J."/>
            <person name="Williams M."/>
            <person name="Shu S."/>
            <person name="Plott C."/>
            <person name="Barry K."/>
            <person name="Rajasekar S."/>
            <person name="Grimwood J."/>
            <person name="Han X."/>
            <person name="Sun S."/>
            <person name="Hou Z."/>
            <person name="He W."/>
            <person name="Dai G."/>
            <person name="Sun C."/>
            <person name="Schmutz J."/>
            <person name="Leebens-Mack J.H."/>
            <person name="Li F.W."/>
            <person name="Wang L."/>
        </authorList>
    </citation>
    <scope>NUCLEOTIDE SEQUENCE [LARGE SCALE GENOMIC DNA]</scope>
    <source>
        <strain evidence="2">cv. PW_Plant_1</strain>
    </source>
</reference>
<dbReference type="Proteomes" id="UP001162992">
    <property type="component" value="Chromosome 8"/>
</dbReference>
<accession>A0ACC2CX66</accession>